<dbReference type="Gene3D" id="3.50.50.60">
    <property type="entry name" value="FAD/NAD(P)-binding domain"/>
    <property type="match status" value="2"/>
</dbReference>
<dbReference type="InterPro" id="IPR036188">
    <property type="entry name" value="FAD/NAD-bd_sf"/>
</dbReference>
<dbReference type="EMBL" id="DTHO01000062">
    <property type="protein sequence ID" value="HGG99929.1"/>
    <property type="molecule type" value="Genomic_DNA"/>
</dbReference>
<dbReference type="AlphaFoldDB" id="A0A7C4EQB8"/>
<dbReference type="InterPro" id="IPR050097">
    <property type="entry name" value="Ferredoxin-NADP_redctase_2"/>
</dbReference>
<comment type="caution">
    <text evidence="3">The sequence shown here is derived from an EMBL/GenBank/DDBJ whole genome shotgun (WGS) entry which is preliminary data.</text>
</comment>
<gene>
    <name evidence="3" type="ORF">ENV75_05740</name>
</gene>
<evidence type="ECO:0000256" key="2">
    <source>
        <dbReference type="ARBA" id="ARBA00023002"/>
    </source>
</evidence>
<proteinExistence type="predicted"/>
<keyword evidence="1" id="KW-0285">Flavoprotein</keyword>
<dbReference type="PANTHER" id="PTHR48105">
    <property type="entry name" value="THIOREDOXIN REDUCTASE 1-RELATED-RELATED"/>
    <property type="match status" value="1"/>
</dbReference>
<dbReference type="Pfam" id="PF13738">
    <property type="entry name" value="Pyr_redox_3"/>
    <property type="match status" value="1"/>
</dbReference>
<organism evidence="3">
    <name type="scientific">Thermodesulfovibrio aggregans</name>
    <dbReference type="NCBI Taxonomy" id="86166"/>
    <lineage>
        <taxon>Bacteria</taxon>
        <taxon>Pseudomonadati</taxon>
        <taxon>Nitrospirota</taxon>
        <taxon>Thermodesulfovibrionia</taxon>
        <taxon>Thermodesulfovibrionales</taxon>
        <taxon>Thermodesulfovibrionaceae</taxon>
        <taxon>Thermodesulfovibrio</taxon>
    </lineage>
</organism>
<dbReference type="GO" id="GO:0016491">
    <property type="term" value="F:oxidoreductase activity"/>
    <property type="evidence" value="ECO:0007669"/>
    <property type="project" value="UniProtKB-KW"/>
</dbReference>
<accession>A0A7C4EQB8</accession>
<evidence type="ECO:0000256" key="1">
    <source>
        <dbReference type="ARBA" id="ARBA00022630"/>
    </source>
</evidence>
<reference evidence="3" key="1">
    <citation type="journal article" date="2020" name="mSystems">
        <title>Genome- and Community-Level Interaction Insights into Carbon Utilization and Element Cycling Functions of Hydrothermarchaeota in Hydrothermal Sediment.</title>
        <authorList>
            <person name="Zhou Z."/>
            <person name="Liu Y."/>
            <person name="Xu W."/>
            <person name="Pan J."/>
            <person name="Luo Z.H."/>
            <person name="Li M."/>
        </authorList>
    </citation>
    <scope>NUCLEOTIDE SEQUENCE [LARGE SCALE GENOMIC DNA]</scope>
    <source>
        <strain evidence="3">SpSt-788</strain>
    </source>
</reference>
<dbReference type="PRINTS" id="PR00368">
    <property type="entry name" value="FADPNR"/>
</dbReference>
<keyword evidence="2" id="KW-0560">Oxidoreductase</keyword>
<dbReference type="SUPFAM" id="SSF51905">
    <property type="entry name" value="FAD/NAD(P)-binding domain"/>
    <property type="match status" value="1"/>
</dbReference>
<protein>
    <submittedName>
        <fullName evidence="3">NAD(P)/FAD-dependent oxidoreductase</fullName>
    </submittedName>
</protein>
<evidence type="ECO:0000313" key="3">
    <source>
        <dbReference type="EMBL" id="HGG99929.1"/>
    </source>
</evidence>
<sequence>MSALSVAIVGCGPAGIASAVECRASGIKKVAIFEKRSNFCATLRRLYPPHKRVDRDYKGFKMDSEGICTFETETKEEFLKRMLNYINEYSLEIHYNTEITGLEKTGKHYILKAGINHVAETYTVIIATGVFDRPKKPSYPIPNEVKNRIFFELPQKLPEGEKILIVGGGNTAAELACLLAERCNVFLSYRREKFFRINEQNLKELEKRKKQIKLFLGTEIKAIEPSREGVKVLFQNGNTESFSKIFYCLGGSTPKNLLKKMGIIFEDSNPVVDEYGETNLERVFLAGDIAVKRGSIMSAFNSAHRVVKRIIEKYPGVFQE</sequence>
<name>A0A7C4EQB8_9BACT</name>
<dbReference type="PRINTS" id="PR00469">
    <property type="entry name" value="PNDRDTASEII"/>
</dbReference>